<dbReference type="GeneID" id="8239849"/>
<dbReference type="VEuPathDB" id="VectorBase:PHUM616870"/>
<protein>
    <submittedName>
        <fullName evidence="1 2">Myosin heavy chain, cardiac muscle alpha isoform, putative</fullName>
    </submittedName>
</protein>
<dbReference type="AlphaFoldDB" id="E0W494"/>
<dbReference type="Proteomes" id="UP000009046">
    <property type="component" value="Unassembled WGS sequence"/>
</dbReference>
<dbReference type="CTD" id="8239849"/>
<evidence type="ECO:0000313" key="1">
    <source>
        <dbReference type="EMBL" id="EEB20450.1"/>
    </source>
</evidence>
<dbReference type="KEGG" id="phu:Phum_PHUM616870"/>
<organism>
    <name type="scientific">Pediculus humanus subsp. corporis</name>
    <name type="common">Body louse</name>
    <dbReference type="NCBI Taxonomy" id="121224"/>
    <lineage>
        <taxon>Eukaryota</taxon>
        <taxon>Metazoa</taxon>
        <taxon>Ecdysozoa</taxon>
        <taxon>Arthropoda</taxon>
        <taxon>Hexapoda</taxon>
        <taxon>Insecta</taxon>
        <taxon>Pterygota</taxon>
        <taxon>Neoptera</taxon>
        <taxon>Paraneoptera</taxon>
        <taxon>Psocodea</taxon>
        <taxon>Troctomorpha</taxon>
        <taxon>Phthiraptera</taxon>
        <taxon>Anoplura</taxon>
        <taxon>Pediculidae</taxon>
        <taxon>Pediculus</taxon>
    </lineage>
</organism>
<reference evidence="1" key="1">
    <citation type="submission" date="2007-04" db="EMBL/GenBank/DDBJ databases">
        <title>Annotation of Pediculus humanus corporis strain USDA.</title>
        <authorList>
            <person name="Kirkness E."/>
            <person name="Hannick L."/>
            <person name="Hass B."/>
            <person name="Bruggner R."/>
            <person name="Lawson D."/>
            <person name="Bidwell S."/>
            <person name="Joardar V."/>
            <person name="Caler E."/>
            <person name="Walenz B."/>
            <person name="Inman J."/>
            <person name="Schobel S."/>
            <person name="Galinsky K."/>
            <person name="Amedeo P."/>
            <person name="Strausberg R."/>
        </authorList>
    </citation>
    <scope>NUCLEOTIDE SEQUENCE</scope>
    <source>
        <strain evidence="1">USDA</strain>
    </source>
</reference>
<name>E0W494_PEDHC</name>
<gene>
    <name evidence="2" type="primary">8239849</name>
    <name evidence="1" type="ORF">Phum_PHUM616870</name>
</gene>
<keyword evidence="3" id="KW-1185">Reference proteome</keyword>
<reference evidence="2" key="3">
    <citation type="submission" date="2021-02" db="UniProtKB">
        <authorList>
            <consortium name="EnsemblMetazoa"/>
        </authorList>
    </citation>
    <scope>IDENTIFICATION</scope>
    <source>
        <strain evidence="2">USDA</strain>
    </source>
</reference>
<reference evidence="1" key="2">
    <citation type="submission" date="2007-04" db="EMBL/GenBank/DDBJ databases">
        <title>The genome of the human body louse.</title>
        <authorList>
            <consortium name="The Human Body Louse Genome Consortium"/>
            <person name="Kirkness E."/>
            <person name="Walenz B."/>
            <person name="Hass B."/>
            <person name="Bruggner R."/>
            <person name="Strausberg R."/>
        </authorList>
    </citation>
    <scope>NUCLEOTIDE SEQUENCE</scope>
    <source>
        <strain evidence="1">USDA</strain>
    </source>
</reference>
<dbReference type="EnsemblMetazoa" id="PHUM616870-RA">
    <property type="protein sequence ID" value="PHUM616870-PA"/>
    <property type="gene ID" value="PHUM616870"/>
</dbReference>
<dbReference type="HOGENOM" id="CLU_797662_0_0_1"/>
<proteinExistence type="predicted"/>
<sequence>MRKQLLVFNLKNNNKHDSHKKYGKKDISSKINLHVEKNKLEEKIIDEKKLNKDVEKNIVIKSSDLIFDLCNIAELSKNCDEYTDKILVLKMFNKKQKECVEDVQELISKLKNLNPQNRGEKKAEDNLISLENHETQNVVGNEWETILNVKRKQLNDLHQFIQKSETVDKDYLHEKKQELEKIFEVSKSKLKQLTIEKTLQVMINETEGQSLNIEIQKFIDEIHEKNGRNLTLMSKQSIENSSSNFILKSFEKEIKKLNDENLTLKIYDWDEGNENEIGSLREKISLLKIERKSQGNKIIECVKEMENIFNSNDLNILHEIETNSKQVKKFSRSQIDLFVNVPSCAFRY</sequence>
<evidence type="ECO:0000313" key="3">
    <source>
        <dbReference type="Proteomes" id="UP000009046"/>
    </source>
</evidence>
<dbReference type="RefSeq" id="XP_002433188.1">
    <property type="nucleotide sequence ID" value="XM_002433143.1"/>
</dbReference>
<dbReference type="EMBL" id="DS235886">
    <property type="protein sequence ID" value="EEB20450.1"/>
    <property type="molecule type" value="Genomic_DNA"/>
</dbReference>
<dbReference type="EMBL" id="AAZO01007544">
    <property type="status" value="NOT_ANNOTATED_CDS"/>
    <property type="molecule type" value="Genomic_DNA"/>
</dbReference>
<evidence type="ECO:0000313" key="2">
    <source>
        <dbReference type="EnsemblMetazoa" id="PHUM616870-PA"/>
    </source>
</evidence>
<accession>E0W494</accession>
<dbReference type="InParanoid" id="E0W494"/>